<accession>A0ABR6CTN0</accession>
<dbReference type="InterPro" id="IPR014922">
    <property type="entry name" value="YdhG-like"/>
</dbReference>
<dbReference type="EMBL" id="JACJHX010000013">
    <property type="protein sequence ID" value="MBA9028271.1"/>
    <property type="molecule type" value="Genomic_DNA"/>
</dbReference>
<evidence type="ECO:0000313" key="2">
    <source>
        <dbReference type="EMBL" id="MBA9028271.1"/>
    </source>
</evidence>
<evidence type="ECO:0000259" key="1">
    <source>
        <dbReference type="Pfam" id="PF08818"/>
    </source>
</evidence>
<dbReference type="SUPFAM" id="SSF159888">
    <property type="entry name" value="YdhG-like"/>
    <property type="match status" value="1"/>
</dbReference>
<proteinExistence type="predicted"/>
<keyword evidence="3" id="KW-1185">Reference proteome</keyword>
<protein>
    <submittedName>
        <fullName evidence="2">Uncharacterized protein YdhG (YjbR/CyaY superfamily)</fullName>
    </submittedName>
</protein>
<dbReference type="Pfam" id="PF08818">
    <property type="entry name" value="DUF1801"/>
    <property type="match status" value="1"/>
</dbReference>
<gene>
    <name evidence="2" type="ORF">HNP81_003591</name>
</gene>
<name>A0ABR6CTN0_9BACI</name>
<reference evidence="2 3" key="1">
    <citation type="submission" date="2020-08" db="EMBL/GenBank/DDBJ databases">
        <title>Genomic Encyclopedia of Type Strains, Phase IV (KMG-IV): sequencing the most valuable type-strain genomes for metagenomic binning, comparative biology and taxonomic classification.</title>
        <authorList>
            <person name="Goeker M."/>
        </authorList>
    </citation>
    <scope>NUCLEOTIDE SEQUENCE [LARGE SCALE GENOMIC DNA]</scope>
    <source>
        <strain evidence="2 3">DSM 105481</strain>
    </source>
</reference>
<sequence length="129" mass="14987">MKAQKTTFKSIDEYIVQFPLEVQEILKKLREVIKETAPDAEEKISYQMPTFVLHKNLVHFAAYKNHIGFYPTSSGIAAFKHELSEYKGAKGSVQFQIDKPLPYELIKQIVKFRIAENIKQAEDKLKKKK</sequence>
<dbReference type="Proteomes" id="UP000626697">
    <property type="component" value="Unassembled WGS sequence"/>
</dbReference>
<dbReference type="Gene3D" id="3.90.1150.200">
    <property type="match status" value="1"/>
</dbReference>
<feature type="domain" description="YdhG-like" evidence="1">
    <location>
        <begin position="23"/>
        <end position="114"/>
    </location>
</feature>
<organism evidence="2 3">
    <name type="scientific">Peribacillus huizhouensis</name>
    <dbReference type="NCBI Taxonomy" id="1501239"/>
    <lineage>
        <taxon>Bacteria</taxon>
        <taxon>Bacillati</taxon>
        <taxon>Bacillota</taxon>
        <taxon>Bacilli</taxon>
        <taxon>Bacillales</taxon>
        <taxon>Bacillaceae</taxon>
        <taxon>Peribacillus</taxon>
    </lineage>
</organism>
<evidence type="ECO:0000313" key="3">
    <source>
        <dbReference type="Proteomes" id="UP000626697"/>
    </source>
</evidence>
<dbReference type="RefSeq" id="WP_182503426.1">
    <property type="nucleotide sequence ID" value="NZ_JACJHX010000013.1"/>
</dbReference>
<comment type="caution">
    <text evidence="2">The sequence shown here is derived from an EMBL/GenBank/DDBJ whole genome shotgun (WGS) entry which is preliminary data.</text>
</comment>